<feature type="region of interest" description="Disordered" evidence="1">
    <location>
        <begin position="13"/>
        <end position="95"/>
    </location>
</feature>
<dbReference type="AlphaFoldDB" id="A0AAV7LH46"/>
<protein>
    <submittedName>
        <fullName evidence="2">Uncharacterized protein</fullName>
    </submittedName>
</protein>
<evidence type="ECO:0000256" key="1">
    <source>
        <dbReference type="SAM" id="MobiDB-lite"/>
    </source>
</evidence>
<organism evidence="2 3">
    <name type="scientific">Pleurodeles waltl</name>
    <name type="common">Iberian ribbed newt</name>
    <dbReference type="NCBI Taxonomy" id="8319"/>
    <lineage>
        <taxon>Eukaryota</taxon>
        <taxon>Metazoa</taxon>
        <taxon>Chordata</taxon>
        <taxon>Craniata</taxon>
        <taxon>Vertebrata</taxon>
        <taxon>Euteleostomi</taxon>
        <taxon>Amphibia</taxon>
        <taxon>Batrachia</taxon>
        <taxon>Caudata</taxon>
        <taxon>Salamandroidea</taxon>
        <taxon>Salamandridae</taxon>
        <taxon>Pleurodelinae</taxon>
        <taxon>Pleurodeles</taxon>
    </lineage>
</organism>
<evidence type="ECO:0000313" key="3">
    <source>
        <dbReference type="Proteomes" id="UP001066276"/>
    </source>
</evidence>
<proteinExistence type="predicted"/>
<evidence type="ECO:0000313" key="2">
    <source>
        <dbReference type="EMBL" id="KAJ1089717.1"/>
    </source>
</evidence>
<reference evidence="2" key="1">
    <citation type="journal article" date="2022" name="bioRxiv">
        <title>Sequencing and chromosome-scale assembly of the giantPleurodeles waltlgenome.</title>
        <authorList>
            <person name="Brown T."/>
            <person name="Elewa A."/>
            <person name="Iarovenko S."/>
            <person name="Subramanian E."/>
            <person name="Araus A.J."/>
            <person name="Petzold A."/>
            <person name="Susuki M."/>
            <person name="Suzuki K.-i.T."/>
            <person name="Hayashi T."/>
            <person name="Toyoda A."/>
            <person name="Oliveira C."/>
            <person name="Osipova E."/>
            <person name="Leigh N.D."/>
            <person name="Simon A."/>
            <person name="Yun M.H."/>
        </authorList>
    </citation>
    <scope>NUCLEOTIDE SEQUENCE</scope>
    <source>
        <strain evidence="2">20211129_DDA</strain>
        <tissue evidence="2">Liver</tissue>
    </source>
</reference>
<gene>
    <name evidence="2" type="ORF">NDU88_002862</name>
</gene>
<keyword evidence="3" id="KW-1185">Reference proteome</keyword>
<dbReference type="EMBL" id="JANPWB010000015">
    <property type="protein sequence ID" value="KAJ1089717.1"/>
    <property type="molecule type" value="Genomic_DNA"/>
</dbReference>
<dbReference type="Proteomes" id="UP001066276">
    <property type="component" value="Chromosome 11"/>
</dbReference>
<accession>A0AAV7LH46</accession>
<name>A0AAV7LH46_PLEWA</name>
<comment type="caution">
    <text evidence="2">The sequence shown here is derived from an EMBL/GenBank/DDBJ whole genome shotgun (WGS) entry which is preliminary data.</text>
</comment>
<sequence>MVCDWPARYGPFTNPNCTGAATSAPVPQDEAANPESLPAMKAGPERSTISASEWRTARNGEVSSSAGGQNCDHRRKPEGEEELDYRANLSASQEA</sequence>